<feature type="compositionally biased region" description="Polar residues" evidence="1">
    <location>
        <begin position="167"/>
        <end position="200"/>
    </location>
</feature>
<dbReference type="InParanoid" id="A0A3P7DXY1"/>
<dbReference type="Proteomes" id="UP000270924">
    <property type="component" value="Unassembled WGS sequence"/>
</dbReference>
<evidence type="ECO:0000313" key="4">
    <source>
        <dbReference type="Proteomes" id="UP000270924"/>
    </source>
</evidence>
<dbReference type="OrthoDB" id="5877626at2759"/>
<feature type="compositionally biased region" description="Low complexity" evidence="1">
    <location>
        <begin position="155"/>
        <end position="166"/>
    </location>
</feature>
<evidence type="ECO:0000256" key="1">
    <source>
        <dbReference type="SAM" id="MobiDB-lite"/>
    </source>
</evidence>
<protein>
    <recommendedName>
        <fullName evidence="2">Trafficking kinesin-binding protein C-terminal domain-containing protein</fullName>
    </recommendedName>
</protein>
<gene>
    <name evidence="3" type="ORF">WBA_LOCUS8417</name>
</gene>
<dbReference type="InterPro" id="IPR022154">
    <property type="entry name" value="TRAK1/2_C"/>
</dbReference>
<evidence type="ECO:0000313" key="3">
    <source>
        <dbReference type="EMBL" id="VDM15031.1"/>
    </source>
</evidence>
<dbReference type="AlphaFoldDB" id="A0A3P7DXY1"/>
<accession>A0A3P7DXY1</accession>
<feature type="domain" description="Trafficking kinesin-binding protein C-terminal" evidence="2">
    <location>
        <begin position="149"/>
        <end position="306"/>
    </location>
</feature>
<evidence type="ECO:0000259" key="2">
    <source>
        <dbReference type="Pfam" id="PF12448"/>
    </source>
</evidence>
<reference evidence="3 4" key="1">
    <citation type="submission" date="2018-11" db="EMBL/GenBank/DDBJ databases">
        <authorList>
            <consortium name="Pathogen Informatics"/>
        </authorList>
    </citation>
    <scope>NUCLEOTIDE SEQUENCE [LARGE SCALE GENOMIC DNA]</scope>
</reference>
<proteinExistence type="predicted"/>
<name>A0A3P7DXY1_WUCBA</name>
<feature type="non-terminal residue" evidence="3">
    <location>
        <position position="1"/>
    </location>
</feature>
<feature type="region of interest" description="Disordered" evidence="1">
    <location>
        <begin position="139"/>
        <end position="218"/>
    </location>
</feature>
<dbReference type="EMBL" id="UYWW01006981">
    <property type="protein sequence ID" value="VDM15031.1"/>
    <property type="molecule type" value="Genomic_DNA"/>
</dbReference>
<organism evidence="3 4">
    <name type="scientific">Wuchereria bancrofti</name>
    <dbReference type="NCBI Taxonomy" id="6293"/>
    <lineage>
        <taxon>Eukaryota</taxon>
        <taxon>Metazoa</taxon>
        <taxon>Ecdysozoa</taxon>
        <taxon>Nematoda</taxon>
        <taxon>Chromadorea</taxon>
        <taxon>Rhabditida</taxon>
        <taxon>Spirurina</taxon>
        <taxon>Spiruromorpha</taxon>
        <taxon>Filarioidea</taxon>
        <taxon>Onchocercidae</taxon>
        <taxon>Wuchereria</taxon>
    </lineage>
</organism>
<sequence length="320" mass="35963">TSIPDLHSDLRTSTPDSLYDSLASEIEASDTGFYSAINNQKLPTKQQNVQSVTDMTHLSNKLEMIEIHDVNNSNVVETRTVATVTDPLPSDRYQQNSHCDDNVVDVPNQIFAKLLRHSCHPHSPISFLLDINDSHKAKSSSISKSETKPFEIDASSSTSLQSKQSSNENNVPQNVIVNDLNRIQSDNSNSLSKTESNDSLSGYEGPKMGEPGRPGTRDLEWSIKKLNIRRQNSMKKYHWPGVIRHETLLHSDELQKHEFTNDLSRVFKRDKILSNVGLLASLHNNLAQGIVHRSTIPVKSSITTPLQQKLKNFTRMFILQ</sequence>
<dbReference type="OMA" id="NDSHKAK"/>
<keyword evidence="4" id="KW-1185">Reference proteome</keyword>
<dbReference type="Pfam" id="PF12448">
    <property type="entry name" value="Milton"/>
    <property type="match status" value="1"/>
</dbReference>